<dbReference type="GO" id="GO:0008270">
    <property type="term" value="F:zinc ion binding"/>
    <property type="evidence" value="ECO:0007669"/>
    <property type="project" value="UniProtKB-KW"/>
</dbReference>
<reference evidence="4" key="2">
    <citation type="submission" date="2021-03" db="UniProtKB">
        <authorList>
            <consortium name="EnsemblPlants"/>
        </authorList>
    </citation>
    <scope>IDENTIFICATION</scope>
</reference>
<reference evidence="4" key="1">
    <citation type="journal article" date="2017" name="Nature">
        <title>The genome of Chenopodium quinoa.</title>
        <authorList>
            <person name="Jarvis D.E."/>
            <person name="Ho Y.S."/>
            <person name="Lightfoot D.J."/>
            <person name="Schmoeckel S.M."/>
            <person name="Li B."/>
            <person name="Borm T.J.A."/>
            <person name="Ohyanagi H."/>
            <person name="Mineta K."/>
            <person name="Michell C.T."/>
            <person name="Saber N."/>
            <person name="Kharbatia N.M."/>
            <person name="Rupper R.R."/>
            <person name="Sharp A.R."/>
            <person name="Dally N."/>
            <person name="Boughton B.A."/>
            <person name="Woo Y.H."/>
            <person name="Gao G."/>
            <person name="Schijlen E.G.W.M."/>
            <person name="Guo X."/>
            <person name="Momin A.A."/>
            <person name="Negrao S."/>
            <person name="Al-Babili S."/>
            <person name="Gehring C."/>
            <person name="Roessner U."/>
            <person name="Jung C."/>
            <person name="Murphy K."/>
            <person name="Arold S.T."/>
            <person name="Gojobori T."/>
            <person name="van der Linden C.G."/>
            <person name="van Loo E.N."/>
            <person name="Jellen E.N."/>
            <person name="Maughan P.J."/>
            <person name="Tester M."/>
        </authorList>
    </citation>
    <scope>NUCLEOTIDE SEQUENCE [LARGE SCALE GENOMIC DNA]</scope>
    <source>
        <strain evidence="4">cv. PI 614886</strain>
    </source>
</reference>
<dbReference type="Proteomes" id="UP000596660">
    <property type="component" value="Unplaced"/>
</dbReference>
<dbReference type="GeneID" id="110715960"/>
<feature type="compositionally biased region" description="Polar residues" evidence="2">
    <location>
        <begin position="158"/>
        <end position="171"/>
    </location>
</feature>
<dbReference type="PANTHER" id="PTHR31150:SF6">
    <property type="entry name" value="ZINC ION BINDING PROTEIN"/>
    <property type="match status" value="1"/>
</dbReference>
<feature type="compositionally biased region" description="Basic and acidic residues" evidence="2">
    <location>
        <begin position="1"/>
        <end position="15"/>
    </location>
</feature>
<gene>
    <name evidence="4" type="primary">LOC110715960</name>
</gene>
<keyword evidence="5" id="KW-1185">Reference proteome</keyword>
<dbReference type="SUPFAM" id="SSF57850">
    <property type="entry name" value="RING/U-box"/>
    <property type="match status" value="1"/>
</dbReference>
<dbReference type="SMART" id="SM00184">
    <property type="entry name" value="RING"/>
    <property type="match status" value="1"/>
</dbReference>
<feature type="compositionally biased region" description="Polar residues" evidence="2">
    <location>
        <begin position="23"/>
        <end position="37"/>
    </location>
</feature>
<dbReference type="InterPro" id="IPR001841">
    <property type="entry name" value="Znf_RING"/>
</dbReference>
<accession>A0A803M8Z6</accession>
<organism evidence="4 5">
    <name type="scientific">Chenopodium quinoa</name>
    <name type="common">Quinoa</name>
    <dbReference type="NCBI Taxonomy" id="63459"/>
    <lineage>
        <taxon>Eukaryota</taxon>
        <taxon>Viridiplantae</taxon>
        <taxon>Streptophyta</taxon>
        <taxon>Embryophyta</taxon>
        <taxon>Tracheophyta</taxon>
        <taxon>Spermatophyta</taxon>
        <taxon>Magnoliopsida</taxon>
        <taxon>eudicotyledons</taxon>
        <taxon>Gunneridae</taxon>
        <taxon>Pentapetalae</taxon>
        <taxon>Caryophyllales</taxon>
        <taxon>Chenopodiaceae</taxon>
        <taxon>Chenopodioideae</taxon>
        <taxon>Atripliceae</taxon>
        <taxon>Chenopodium</taxon>
    </lineage>
</organism>
<dbReference type="EnsemblPlants" id="AUR62025372-RA">
    <property type="protein sequence ID" value="AUR62025372-RA:cds"/>
    <property type="gene ID" value="AUR62025372"/>
</dbReference>
<evidence type="ECO:0000313" key="5">
    <source>
        <dbReference type="Proteomes" id="UP000596660"/>
    </source>
</evidence>
<evidence type="ECO:0000256" key="1">
    <source>
        <dbReference type="PROSITE-ProRule" id="PRU00175"/>
    </source>
</evidence>
<feature type="compositionally biased region" description="Basic and acidic residues" evidence="2">
    <location>
        <begin position="141"/>
        <end position="154"/>
    </location>
</feature>
<evidence type="ECO:0000259" key="3">
    <source>
        <dbReference type="PROSITE" id="PS50089"/>
    </source>
</evidence>
<sequence>MSNKGEKEAGKERQSAARVLGTPRQTRSGRFSENTAVKSCPTPVSCSSNKKKKSEEASGAAKKAAIGGVTENAPRKSGTKTVSSTVWKARDLKHTAASLAQKEAGGGQETAQVTHTPRIGKQPNTPAKKTEDKITSSQQVWREKARLDSTDKKKLSAKRQQSQPPGVTTRQSSKLTDSSPSTSKSKKSAIQKQVEGKEPSPKEKSSKGKQVQKKKTEHQASTSKLHLEPESYRLESESYRYHIQWDGYNKPDIQIGVCCSLCEEDLGVAPDSEGDYYGEGEFATIPVVAILSCGHSFHYVCLNLGELEGQQGDPPCVFCESFMS</sequence>
<keyword evidence="1" id="KW-0862">Zinc</keyword>
<keyword evidence="1" id="KW-0863">Zinc-finger</keyword>
<evidence type="ECO:0000313" key="4">
    <source>
        <dbReference type="EnsemblPlants" id="AUR62025372-RA:cds"/>
    </source>
</evidence>
<feature type="region of interest" description="Disordered" evidence="2">
    <location>
        <begin position="1"/>
        <end position="228"/>
    </location>
</feature>
<proteinExistence type="predicted"/>
<dbReference type="OMA" id="AMQNKET"/>
<protein>
    <recommendedName>
        <fullName evidence="3">RING-type domain-containing protein</fullName>
    </recommendedName>
</protein>
<dbReference type="PANTHER" id="PTHR31150">
    <property type="entry name" value="EXPRESSED PROTEIN"/>
    <property type="match status" value="1"/>
</dbReference>
<feature type="domain" description="RING-type" evidence="3">
    <location>
        <begin position="259"/>
        <end position="320"/>
    </location>
</feature>
<feature type="compositionally biased region" description="Low complexity" evidence="2">
    <location>
        <begin position="172"/>
        <end position="183"/>
    </location>
</feature>
<keyword evidence="1" id="KW-0479">Metal-binding</keyword>
<dbReference type="Gramene" id="AUR62025372-RA">
    <property type="protein sequence ID" value="AUR62025372-RA:cds"/>
    <property type="gene ID" value="AUR62025372"/>
</dbReference>
<dbReference type="RefSeq" id="XP_021750269.1">
    <property type="nucleotide sequence ID" value="XM_021894577.1"/>
</dbReference>
<evidence type="ECO:0000256" key="2">
    <source>
        <dbReference type="SAM" id="MobiDB-lite"/>
    </source>
</evidence>
<name>A0A803M8Z6_CHEQI</name>
<dbReference type="AlphaFoldDB" id="A0A803M8Z6"/>
<feature type="compositionally biased region" description="Basic and acidic residues" evidence="2">
    <location>
        <begin position="194"/>
        <end position="206"/>
    </location>
</feature>
<dbReference type="PROSITE" id="PS50089">
    <property type="entry name" value="ZF_RING_2"/>
    <property type="match status" value="1"/>
</dbReference>